<proteinExistence type="predicted"/>
<dbReference type="Gene3D" id="1.10.155.10">
    <property type="entry name" value="Chemotaxis receptor methyltransferase CheR, N-terminal domain"/>
    <property type="match status" value="1"/>
</dbReference>
<evidence type="ECO:0000259" key="6">
    <source>
        <dbReference type="PROSITE" id="PS50123"/>
    </source>
</evidence>
<dbReference type="SUPFAM" id="SSF47757">
    <property type="entry name" value="Chemotaxis receptor methyltransferase CheR, N-terminal domain"/>
    <property type="match status" value="1"/>
</dbReference>
<dbReference type="InterPro" id="IPR029063">
    <property type="entry name" value="SAM-dependent_MTases_sf"/>
</dbReference>
<keyword evidence="5" id="KW-0949">S-adenosyl-L-methionine</keyword>
<evidence type="ECO:0000256" key="3">
    <source>
        <dbReference type="ARBA" id="ARBA00022603"/>
    </source>
</evidence>
<dbReference type="KEGG" id="tpp:TPASS_0630"/>
<evidence type="ECO:0000256" key="5">
    <source>
        <dbReference type="ARBA" id="ARBA00022691"/>
    </source>
</evidence>
<keyword evidence="3 7" id="KW-0489">Methyltransferase</keyword>
<evidence type="ECO:0000256" key="4">
    <source>
        <dbReference type="ARBA" id="ARBA00022679"/>
    </source>
</evidence>
<dbReference type="InterPro" id="IPR022642">
    <property type="entry name" value="CheR_C"/>
</dbReference>
<gene>
    <name evidence="7" type="primary">cheR</name>
    <name evidence="7" type="ordered locus">TPASS_0630</name>
</gene>
<dbReference type="GO" id="GO:0032259">
    <property type="term" value="P:methylation"/>
    <property type="evidence" value="ECO:0007669"/>
    <property type="project" value="UniProtKB-KW"/>
</dbReference>
<dbReference type="PIRSF" id="PIRSF000410">
    <property type="entry name" value="CheR"/>
    <property type="match status" value="1"/>
</dbReference>
<evidence type="ECO:0000313" key="7">
    <source>
        <dbReference type="EMBL" id="ACD71049.1"/>
    </source>
</evidence>
<dbReference type="AlphaFoldDB" id="A0A0H3BJA9"/>
<dbReference type="PRINTS" id="PR00996">
    <property type="entry name" value="CHERMTFRASE"/>
</dbReference>
<dbReference type="Pfam" id="PF03705">
    <property type="entry name" value="CheR_N"/>
    <property type="match status" value="1"/>
</dbReference>
<name>A0A0H3BJA9_TREPS</name>
<dbReference type="EC" id="2.1.1.80" evidence="2"/>
<dbReference type="InterPro" id="IPR050903">
    <property type="entry name" value="Bact_Chemotaxis_MeTrfase"/>
</dbReference>
<evidence type="ECO:0000256" key="1">
    <source>
        <dbReference type="ARBA" id="ARBA00001541"/>
    </source>
</evidence>
<organism evidence="7 8">
    <name type="scientific">Treponema pallidum subsp. pallidum (strain SS14)</name>
    <dbReference type="NCBI Taxonomy" id="455434"/>
    <lineage>
        <taxon>Bacteria</taxon>
        <taxon>Pseudomonadati</taxon>
        <taxon>Spirochaetota</taxon>
        <taxon>Spirochaetia</taxon>
        <taxon>Spirochaetales</taxon>
        <taxon>Treponemataceae</taxon>
        <taxon>Treponema</taxon>
    </lineage>
</organism>
<dbReference type="PANTHER" id="PTHR24422">
    <property type="entry name" value="CHEMOTAXIS PROTEIN METHYLTRANSFERASE"/>
    <property type="match status" value="1"/>
</dbReference>
<reference evidence="7 8" key="1">
    <citation type="journal article" date="2008" name="BMC Microbiol.">
        <title>Complete genome sequence of Treponema pallidum ssp. pallidum strain SS14 determined with oligonucleotide arrays.</title>
        <authorList>
            <person name="Matejkova P."/>
            <person name="Strouhal M."/>
            <person name="Smajs D."/>
            <person name="Norris S.J."/>
            <person name="Palzkill T."/>
            <person name="Petrosino J.F."/>
            <person name="Sodergren E."/>
            <person name="Norton J.E."/>
            <person name="Singh J."/>
            <person name="Richmond T.A."/>
            <person name="Molla M.N."/>
            <person name="Albert T.J."/>
            <person name="Weinstock G.M."/>
        </authorList>
    </citation>
    <scope>NUCLEOTIDE SEQUENCE [LARGE SCALE GENOMIC DNA]</scope>
    <source>
        <strain evidence="7 8">SS14</strain>
    </source>
</reference>
<dbReference type="InterPro" id="IPR026024">
    <property type="entry name" value="Chemotaxis_MeTrfase_CheR"/>
</dbReference>
<comment type="catalytic activity">
    <reaction evidence="1">
        <text>L-glutamyl-[protein] + S-adenosyl-L-methionine = [protein]-L-glutamate 5-O-methyl ester + S-adenosyl-L-homocysteine</text>
        <dbReference type="Rhea" id="RHEA:24452"/>
        <dbReference type="Rhea" id="RHEA-COMP:10208"/>
        <dbReference type="Rhea" id="RHEA-COMP:10311"/>
        <dbReference type="ChEBI" id="CHEBI:29973"/>
        <dbReference type="ChEBI" id="CHEBI:57856"/>
        <dbReference type="ChEBI" id="CHEBI:59789"/>
        <dbReference type="ChEBI" id="CHEBI:82795"/>
        <dbReference type="EC" id="2.1.1.80"/>
    </reaction>
</comment>
<dbReference type="PATRIC" id="fig|455434.6.peg.625"/>
<evidence type="ECO:0000313" key="8">
    <source>
        <dbReference type="Proteomes" id="UP000001202"/>
    </source>
</evidence>
<dbReference type="GO" id="GO:0008983">
    <property type="term" value="F:protein-glutamate O-methyltransferase activity"/>
    <property type="evidence" value="ECO:0007669"/>
    <property type="project" value="UniProtKB-EC"/>
</dbReference>
<dbReference type="RefSeq" id="WP_012460582.1">
    <property type="nucleotide sequence ID" value="NC_010741.1"/>
</dbReference>
<sequence length="303" mass="34457">MTAATEKSDITRSYLTLGKGVRPMSTLSDAEFAAFKTLIYEHSGITFSALNRSVLESRIRSRLRELALPSACAYYQQVLASSAELSALLDSVTTNLTRFFRNKAHFDSFSHYVIPELVKAKRSVGEHSITVWSAGCSTGEEPYTIAMLLKRYAPAAFSCQVIASDLSLKSLLVARQGYYPRARVSGVPDEYLRAYFRETQEGYQINADIRKMVRFDYHNLKHRSMHRNVDVLFCRNVLIYFDETAQKAVIERFWDAMSAHSFLFIGHSESLFGMNTKFSFLKTPWGCLYQKNDEGSAHECHAR</sequence>
<accession>A0A0H3BJA9</accession>
<feature type="domain" description="CheR-type methyltransferase" evidence="6">
    <location>
        <begin position="26"/>
        <end position="294"/>
    </location>
</feature>
<protein>
    <recommendedName>
        <fullName evidence="2">protein-glutamate O-methyltransferase</fullName>
        <ecNumber evidence="2">2.1.1.80</ecNumber>
    </recommendedName>
</protein>
<dbReference type="InterPro" id="IPR036804">
    <property type="entry name" value="CheR_N_sf"/>
</dbReference>
<dbReference type="InterPro" id="IPR000780">
    <property type="entry name" value="CheR_MeTrfase"/>
</dbReference>
<dbReference type="InterPro" id="IPR022641">
    <property type="entry name" value="CheR_N"/>
</dbReference>
<dbReference type="EMBL" id="CP000805">
    <property type="protein sequence ID" value="ACD71049.1"/>
    <property type="molecule type" value="Genomic_DNA"/>
</dbReference>
<keyword evidence="4" id="KW-0808">Transferase</keyword>
<dbReference type="Gene3D" id="3.40.50.150">
    <property type="entry name" value="Vaccinia Virus protein VP39"/>
    <property type="match status" value="1"/>
</dbReference>
<dbReference type="Proteomes" id="UP000001202">
    <property type="component" value="Chromosome"/>
</dbReference>
<dbReference type="SUPFAM" id="SSF53335">
    <property type="entry name" value="S-adenosyl-L-methionine-dependent methyltransferases"/>
    <property type="match status" value="1"/>
</dbReference>
<dbReference type="Pfam" id="PF01739">
    <property type="entry name" value="CheR"/>
    <property type="match status" value="1"/>
</dbReference>
<dbReference type="PANTHER" id="PTHR24422:SF10">
    <property type="entry name" value="CHEMOTAXIS PROTEIN METHYLTRANSFERASE 2"/>
    <property type="match status" value="1"/>
</dbReference>
<dbReference type="PROSITE" id="PS50123">
    <property type="entry name" value="CHER"/>
    <property type="match status" value="1"/>
</dbReference>
<evidence type="ECO:0000256" key="2">
    <source>
        <dbReference type="ARBA" id="ARBA00012534"/>
    </source>
</evidence>
<dbReference type="SMART" id="SM00138">
    <property type="entry name" value="MeTrc"/>
    <property type="match status" value="1"/>
</dbReference>